<dbReference type="Proteomes" id="UP001163046">
    <property type="component" value="Unassembled WGS sequence"/>
</dbReference>
<proteinExistence type="predicted"/>
<accession>A0A9X0D050</accession>
<keyword evidence="2" id="KW-1185">Reference proteome</keyword>
<protein>
    <submittedName>
        <fullName evidence="1">Uncharacterized protein</fullName>
    </submittedName>
</protein>
<sequence>MGLGVVGWWSGEEIEGGGETPWFCQCESKSMFDQSQFLRQIDLPYKLRHLASSPPIWFADVFNKPLASCCPTEYLLSCCPSPVTKPCNASVTAPLPHMPHQIPNQDRWIKPFCMKPMNSSACEAGFYFNLLTRQVEPCPDGKIA</sequence>
<dbReference type="AlphaFoldDB" id="A0A9X0D050"/>
<evidence type="ECO:0000313" key="2">
    <source>
        <dbReference type="Proteomes" id="UP001163046"/>
    </source>
</evidence>
<organism evidence="1 2">
    <name type="scientific">Desmophyllum pertusum</name>
    <dbReference type="NCBI Taxonomy" id="174260"/>
    <lineage>
        <taxon>Eukaryota</taxon>
        <taxon>Metazoa</taxon>
        <taxon>Cnidaria</taxon>
        <taxon>Anthozoa</taxon>
        <taxon>Hexacorallia</taxon>
        <taxon>Scleractinia</taxon>
        <taxon>Caryophylliina</taxon>
        <taxon>Caryophylliidae</taxon>
        <taxon>Desmophyllum</taxon>
    </lineage>
</organism>
<comment type="caution">
    <text evidence="1">The sequence shown here is derived from an EMBL/GenBank/DDBJ whole genome shotgun (WGS) entry which is preliminary data.</text>
</comment>
<dbReference type="EMBL" id="MU826352">
    <property type="protein sequence ID" value="KAJ7380833.1"/>
    <property type="molecule type" value="Genomic_DNA"/>
</dbReference>
<gene>
    <name evidence="1" type="ORF">OS493_007223</name>
</gene>
<evidence type="ECO:0000313" key="1">
    <source>
        <dbReference type="EMBL" id="KAJ7380833.1"/>
    </source>
</evidence>
<reference evidence="1" key="1">
    <citation type="submission" date="2023-01" db="EMBL/GenBank/DDBJ databases">
        <title>Genome assembly of the deep-sea coral Lophelia pertusa.</title>
        <authorList>
            <person name="Herrera S."/>
            <person name="Cordes E."/>
        </authorList>
    </citation>
    <scope>NUCLEOTIDE SEQUENCE</scope>
    <source>
        <strain evidence="1">USNM1676648</strain>
        <tissue evidence="1">Polyp</tissue>
    </source>
</reference>
<name>A0A9X0D050_9CNID</name>